<dbReference type="AlphaFoldDB" id="A0A2X0M325"/>
<organism evidence="1 2">
    <name type="scientific">Microbotryum silenes-dioicae</name>
    <dbReference type="NCBI Taxonomy" id="796604"/>
    <lineage>
        <taxon>Eukaryota</taxon>
        <taxon>Fungi</taxon>
        <taxon>Dikarya</taxon>
        <taxon>Basidiomycota</taxon>
        <taxon>Pucciniomycotina</taxon>
        <taxon>Microbotryomycetes</taxon>
        <taxon>Microbotryales</taxon>
        <taxon>Microbotryaceae</taxon>
        <taxon>Microbotryum</taxon>
    </lineage>
</organism>
<dbReference type="Proteomes" id="UP000249464">
    <property type="component" value="Unassembled WGS sequence"/>
</dbReference>
<gene>
    <name evidence="1" type="primary">BQ5605_C002g01380</name>
    <name evidence="1" type="ORF">BQ5605_C002G01380</name>
</gene>
<accession>A0A2X0M325</accession>
<keyword evidence="2" id="KW-1185">Reference proteome</keyword>
<sequence>MLTDWKVITFDSCEPPGASRCPIVDDTGLSELVLHLLRDQYIKVSSARPPELDPSLLPSGPPAAQIFPLFFAKPEVCNAEVVTDT</sequence>
<proteinExistence type="predicted"/>
<name>A0A2X0M325_9BASI</name>
<protein>
    <submittedName>
        <fullName evidence="1">BQ5605_C002g01380 protein</fullName>
    </submittedName>
</protein>
<evidence type="ECO:0000313" key="2">
    <source>
        <dbReference type="Proteomes" id="UP000249464"/>
    </source>
</evidence>
<evidence type="ECO:0000313" key="1">
    <source>
        <dbReference type="EMBL" id="SGY32556.1"/>
    </source>
</evidence>
<reference evidence="1 2" key="1">
    <citation type="submission" date="2016-11" db="EMBL/GenBank/DDBJ databases">
        <authorList>
            <person name="Jaros S."/>
            <person name="Januszkiewicz K."/>
            <person name="Wedrychowicz H."/>
        </authorList>
    </citation>
    <scope>NUCLEOTIDE SEQUENCE [LARGE SCALE GENOMIC DNA]</scope>
</reference>
<dbReference type="EMBL" id="FQNC01000041">
    <property type="protein sequence ID" value="SGY32556.1"/>
    <property type="molecule type" value="Genomic_DNA"/>
</dbReference>